<keyword evidence="3" id="KW-1185">Reference proteome</keyword>
<accession>A0A3S5AEQ9</accession>
<dbReference type="EMBL" id="CAAALY010249175">
    <property type="protein sequence ID" value="VEL35142.1"/>
    <property type="molecule type" value="Genomic_DNA"/>
</dbReference>
<comment type="caution">
    <text evidence="2">The sequence shown here is derived from an EMBL/GenBank/DDBJ whole genome shotgun (WGS) entry which is preliminary data.</text>
</comment>
<feature type="region of interest" description="Disordered" evidence="1">
    <location>
        <begin position="81"/>
        <end position="106"/>
    </location>
</feature>
<organism evidence="2 3">
    <name type="scientific">Protopolystoma xenopodis</name>
    <dbReference type="NCBI Taxonomy" id="117903"/>
    <lineage>
        <taxon>Eukaryota</taxon>
        <taxon>Metazoa</taxon>
        <taxon>Spiralia</taxon>
        <taxon>Lophotrochozoa</taxon>
        <taxon>Platyhelminthes</taxon>
        <taxon>Monogenea</taxon>
        <taxon>Polyopisthocotylea</taxon>
        <taxon>Polystomatidea</taxon>
        <taxon>Polystomatidae</taxon>
        <taxon>Protopolystoma</taxon>
    </lineage>
</organism>
<proteinExistence type="predicted"/>
<evidence type="ECO:0000256" key="1">
    <source>
        <dbReference type="SAM" id="MobiDB-lite"/>
    </source>
</evidence>
<dbReference type="AlphaFoldDB" id="A0A3S5AEQ9"/>
<dbReference type="Proteomes" id="UP000784294">
    <property type="component" value="Unassembled WGS sequence"/>
</dbReference>
<gene>
    <name evidence="2" type="ORF">PXEA_LOCUS28582</name>
</gene>
<protein>
    <submittedName>
        <fullName evidence="2">Uncharacterized protein</fullName>
    </submittedName>
</protein>
<sequence>MTGHTHNDGGTDGWTGECVIPDTDRQTSRHGDRPASRGSYIRSMTELSPTDYVNPQPSASVRTVRGRVVPVLGDTTRHWQVTAAQSRPSASWSSAEPGGFTQTHSSSDFLLHTHTHIYPFEHPPKPNQRLDRWPRL</sequence>
<feature type="region of interest" description="Disordered" evidence="1">
    <location>
        <begin position="1"/>
        <end position="41"/>
    </location>
</feature>
<evidence type="ECO:0000313" key="3">
    <source>
        <dbReference type="Proteomes" id="UP000784294"/>
    </source>
</evidence>
<name>A0A3S5AEQ9_9PLAT</name>
<feature type="compositionally biased region" description="Basic and acidic residues" evidence="1">
    <location>
        <begin position="22"/>
        <end position="35"/>
    </location>
</feature>
<reference evidence="2" key="1">
    <citation type="submission" date="2018-11" db="EMBL/GenBank/DDBJ databases">
        <authorList>
            <consortium name="Pathogen Informatics"/>
        </authorList>
    </citation>
    <scope>NUCLEOTIDE SEQUENCE</scope>
</reference>
<evidence type="ECO:0000313" key="2">
    <source>
        <dbReference type="EMBL" id="VEL35142.1"/>
    </source>
</evidence>